<dbReference type="Proteomes" id="UP000002039">
    <property type="component" value="Unassembled WGS sequence"/>
</dbReference>
<reference evidence="2" key="1">
    <citation type="journal article" date="2015" name="PLoS Genet.">
        <title>The dynamic genome and transcriptome of the human fungal pathogen Blastomyces and close relative Emmonsia.</title>
        <authorList>
            <person name="Munoz J.F."/>
            <person name="Gauthier G.M."/>
            <person name="Desjardins C.A."/>
            <person name="Gallo J.E."/>
            <person name="Holder J."/>
            <person name="Sullivan T.D."/>
            <person name="Marty A.J."/>
            <person name="Carmen J.C."/>
            <person name="Chen Z."/>
            <person name="Ding L."/>
            <person name="Gujja S."/>
            <person name="Magrini V."/>
            <person name="Misas E."/>
            <person name="Mitreva M."/>
            <person name="Priest M."/>
            <person name="Saif S."/>
            <person name="Whiston E.A."/>
            <person name="Young S."/>
            <person name="Zeng Q."/>
            <person name="Goldman W.E."/>
            <person name="Mardis E.R."/>
            <person name="Taylor J.W."/>
            <person name="McEwen J.G."/>
            <person name="Clay O.K."/>
            <person name="Klein B.S."/>
            <person name="Cuomo C.A."/>
        </authorList>
    </citation>
    <scope>NUCLEOTIDE SEQUENCE [LARGE SCALE GENOMIC DNA]</scope>
    <source>
        <strain evidence="2">ER-3 / ATCC MYA-2586</strain>
    </source>
</reference>
<evidence type="ECO:0000313" key="2">
    <source>
        <dbReference type="Proteomes" id="UP000002039"/>
    </source>
</evidence>
<gene>
    <name evidence="1" type="ORF">BDCG_09229</name>
</gene>
<protein>
    <submittedName>
        <fullName evidence="1">Uncharacterized protein</fullName>
    </submittedName>
</protein>
<accession>A0ABP2EQQ5</accession>
<sequence length="146" mass="16533">MNNLLFEESVSEFEKTAAEKTDINDIIEISDTEKKNDSTIVSMKRTSTSFKHKTLSLIALKLSKHIQISEQSISISVKISDESSNLNKYNLNTVQAVQKELNKIAEFINVVSAAENIMTNNYFFKLLSEMCFSDLVNKRLSVNIAF</sequence>
<dbReference type="GeneID" id="69030679"/>
<proteinExistence type="predicted"/>
<evidence type="ECO:0000313" key="1">
    <source>
        <dbReference type="EMBL" id="EEQ85960.2"/>
    </source>
</evidence>
<organism evidence="1 2">
    <name type="scientific">Ajellomyces dermatitidis (strain ER-3 / ATCC MYA-2586)</name>
    <name type="common">Blastomyces dermatitidis</name>
    <dbReference type="NCBI Taxonomy" id="559297"/>
    <lineage>
        <taxon>Eukaryota</taxon>
        <taxon>Fungi</taxon>
        <taxon>Dikarya</taxon>
        <taxon>Ascomycota</taxon>
        <taxon>Pezizomycotina</taxon>
        <taxon>Eurotiomycetes</taxon>
        <taxon>Eurotiomycetidae</taxon>
        <taxon>Onygenales</taxon>
        <taxon>Ajellomycetaceae</taxon>
        <taxon>Blastomyces</taxon>
    </lineage>
</organism>
<dbReference type="EMBL" id="EQ999986">
    <property type="protein sequence ID" value="EEQ85960.2"/>
    <property type="molecule type" value="Genomic_DNA"/>
</dbReference>
<dbReference type="RefSeq" id="XP_045273601.1">
    <property type="nucleotide sequence ID" value="XM_045425018.1"/>
</dbReference>
<keyword evidence="2" id="KW-1185">Reference proteome</keyword>
<name>A0ABP2EQQ5_AJEDR</name>